<evidence type="ECO:0000313" key="1">
    <source>
        <dbReference type="EMBL" id="OGI88708.1"/>
    </source>
</evidence>
<gene>
    <name evidence="1" type="ORF">A2914_02020</name>
</gene>
<dbReference type="AlphaFoldDB" id="A0A1F6X3P1"/>
<proteinExistence type="predicted"/>
<dbReference type="Proteomes" id="UP000176423">
    <property type="component" value="Unassembled WGS sequence"/>
</dbReference>
<name>A0A1F6X3P1_9BACT</name>
<comment type="caution">
    <text evidence="1">The sequence shown here is derived from an EMBL/GenBank/DDBJ whole genome shotgun (WGS) entry which is preliminary data.</text>
</comment>
<organism evidence="1 2">
    <name type="scientific">Candidatus Nomurabacteria bacterium RIFCSPLOWO2_01_FULL_41_21</name>
    <dbReference type="NCBI Taxonomy" id="1801776"/>
    <lineage>
        <taxon>Bacteria</taxon>
        <taxon>Candidatus Nomuraibacteriota</taxon>
    </lineage>
</organism>
<protein>
    <submittedName>
        <fullName evidence="1">Uncharacterized protein</fullName>
    </submittedName>
</protein>
<sequence length="89" mass="10168">MKRQRENGVQSLGSVHHFYFLLPKIVLAKRKPHPILTKHQFCLPAQAGAGGLSSLSRDFSALKSLVEAVHTKGKFVIIKRWKKEKTYKR</sequence>
<reference evidence="1 2" key="1">
    <citation type="journal article" date="2016" name="Nat. Commun.">
        <title>Thousands of microbial genomes shed light on interconnected biogeochemical processes in an aquifer system.</title>
        <authorList>
            <person name="Anantharaman K."/>
            <person name="Brown C.T."/>
            <person name="Hug L.A."/>
            <person name="Sharon I."/>
            <person name="Castelle C.J."/>
            <person name="Probst A.J."/>
            <person name="Thomas B.C."/>
            <person name="Singh A."/>
            <person name="Wilkins M.J."/>
            <person name="Karaoz U."/>
            <person name="Brodie E.L."/>
            <person name="Williams K.H."/>
            <person name="Hubbard S.S."/>
            <person name="Banfield J.F."/>
        </authorList>
    </citation>
    <scope>NUCLEOTIDE SEQUENCE [LARGE SCALE GENOMIC DNA]</scope>
</reference>
<dbReference type="EMBL" id="MFVA01000006">
    <property type="protein sequence ID" value="OGI88708.1"/>
    <property type="molecule type" value="Genomic_DNA"/>
</dbReference>
<accession>A0A1F6X3P1</accession>
<dbReference type="STRING" id="1801776.A2914_02020"/>
<evidence type="ECO:0000313" key="2">
    <source>
        <dbReference type="Proteomes" id="UP000176423"/>
    </source>
</evidence>